<evidence type="ECO:0000259" key="3">
    <source>
        <dbReference type="Pfam" id="PF00294"/>
    </source>
</evidence>
<dbReference type="EMBL" id="UINC01106910">
    <property type="protein sequence ID" value="SVC71904.1"/>
    <property type="molecule type" value="Genomic_DNA"/>
</dbReference>
<keyword evidence="2" id="KW-0418">Kinase</keyword>
<protein>
    <recommendedName>
        <fullName evidence="3">Carbohydrate kinase PfkB domain-containing protein</fullName>
    </recommendedName>
</protein>
<keyword evidence="1" id="KW-0808">Transferase</keyword>
<accession>A0A382PES4</accession>
<dbReference type="InterPro" id="IPR011611">
    <property type="entry name" value="PfkB_dom"/>
</dbReference>
<sequence length="76" mass="8325">VDTSGAGDAFMSGLIFSIIKKFSIEDSIIFATACAALSIGYMGANNNIPKPAIVKKFIKKKLNTSTKKRNFIKYLY</sequence>
<proteinExistence type="predicted"/>
<organism evidence="4">
    <name type="scientific">marine metagenome</name>
    <dbReference type="NCBI Taxonomy" id="408172"/>
    <lineage>
        <taxon>unclassified sequences</taxon>
        <taxon>metagenomes</taxon>
        <taxon>ecological metagenomes</taxon>
    </lineage>
</organism>
<gene>
    <name evidence="4" type="ORF">METZ01_LOCUS324758</name>
</gene>
<evidence type="ECO:0000313" key="4">
    <source>
        <dbReference type="EMBL" id="SVC71904.1"/>
    </source>
</evidence>
<dbReference type="PANTHER" id="PTHR10584">
    <property type="entry name" value="SUGAR KINASE"/>
    <property type="match status" value="1"/>
</dbReference>
<dbReference type="SUPFAM" id="SSF53613">
    <property type="entry name" value="Ribokinase-like"/>
    <property type="match status" value="1"/>
</dbReference>
<dbReference type="Gene3D" id="3.40.1190.20">
    <property type="match status" value="1"/>
</dbReference>
<evidence type="ECO:0000256" key="1">
    <source>
        <dbReference type="ARBA" id="ARBA00022679"/>
    </source>
</evidence>
<dbReference type="Pfam" id="PF00294">
    <property type="entry name" value="PfkB"/>
    <property type="match status" value="1"/>
</dbReference>
<dbReference type="PROSITE" id="PS00584">
    <property type="entry name" value="PFKB_KINASES_2"/>
    <property type="match status" value="1"/>
</dbReference>
<feature type="domain" description="Carbohydrate kinase PfkB" evidence="3">
    <location>
        <begin position="1"/>
        <end position="50"/>
    </location>
</feature>
<dbReference type="InterPro" id="IPR002173">
    <property type="entry name" value="Carboh/pur_kinase_PfkB_CS"/>
</dbReference>
<dbReference type="InterPro" id="IPR029056">
    <property type="entry name" value="Ribokinase-like"/>
</dbReference>
<dbReference type="PANTHER" id="PTHR10584:SF166">
    <property type="entry name" value="RIBOKINASE"/>
    <property type="match status" value="1"/>
</dbReference>
<feature type="non-terminal residue" evidence="4">
    <location>
        <position position="1"/>
    </location>
</feature>
<dbReference type="GO" id="GO:0016301">
    <property type="term" value="F:kinase activity"/>
    <property type="evidence" value="ECO:0007669"/>
    <property type="project" value="UniProtKB-KW"/>
</dbReference>
<name>A0A382PES4_9ZZZZ</name>
<reference evidence="4" key="1">
    <citation type="submission" date="2018-05" db="EMBL/GenBank/DDBJ databases">
        <authorList>
            <person name="Lanie J.A."/>
            <person name="Ng W.-L."/>
            <person name="Kazmierczak K.M."/>
            <person name="Andrzejewski T.M."/>
            <person name="Davidsen T.M."/>
            <person name="Wayne K.J."/>
            <person name="Tettelin H."/>
            <person name="Glass J.I."/>
            <person name="Rusch D."/>
            <person name="Podicherti R."/>
            <person name="Tsui H.-C.T."/>
            <person name="Winkler M.E."/>
        </authorList>
    </citation>
    <scope>NUCLEOTIDE SEQUENCE</scope>
</reference>
<dbReference type="AlphaFoldDB" id="A0A382PES4"/>
<evidence type="ECO:0000256" key="2">
    <source>
        <dbReference type="ARBA" id="ARBA00022777"/>
    </source>
</evidence>